<sequence>MWEFWRRHKRKVYVTLGVLGSGYLVYKLYDAHRRRLSDLERELAGRHESDELIKAQMQAHFENIQRISDMTTLPHAMLSLSSQVAEELDVMNLAERLMKGKGRPNTLASSERLELWDRLKILSFTRMALSLWAMTMLSLYIRVQVNILGRHLYIDTARGIGSSQLLEEADLIERNDEQQFLSSADFLSNDGLSTLISNMQAAASGVLKGNHLKDLFNTTVLHDTIVQILDTFMSMGNPHHWVDYLMPQDARVQDLIASSGSDSTDLSHATKFDLLMAETRAVLSSAEFGNIVDMTLKTVVDALVEDIEVQSEGSLSSGMPLAKLLPRIAQMAPLLLEEPSRNRFIQIIRNIQEVELFFTLLYANAPIG</sequence>
<protein>
    <submittedName>
        <fullName evidence="2">Uncharacterized protein</fullName>
    </submittedName>
</protein>
<accession>A0ABC8SVY5</accession>
<reference evidence="2 3" key="1">
    <citation type="submission" date="2024-02" db="EMBL/GenBank/DDBJ databases">
        <authorList>
            <person name="Vignale AGUSTIN F."/>
            <person name="Sosa J E."/>
            <person name="Modenutti C."/>
        </authorList>
    </citation>
    <scope>NUCLEOTIDE SEQUENCE [LARGE SCALE GENOMIC DNA]</scope>
</reference>
<dbReference type="InterPro" id="IPR006966">
    <property type="entry name" value="Peroxin-3"/>
</dbReference>
<dbReference type="Pfam" id="PF04882">
    <property type="entry name" value="Peroxin-3"/>
    <property type="match status" value="1"/>
</dbReference>
<dbReference type="PANTHER" id="PTHR28080">
    <property type="entry name" value="PEROXISOMAL BIOGENESIS FACTOR 3"/>
    <property type="match status" value="1"/>
</dbReference>
<organism evidence="2 3">
    <name type="scientific">Ilex paraguariensis</name>
    <name type="common">yerba mate</name>
    <dbReference type="NCBI Taxonomy" id="185542"/>
    <lineage>
        <taxon>Eukaryota</taxon>
        <taxon>Viridiplantae</taxon>
        <taxon>Streptophyta</taxon>
        <taxon>Embryophyta</taxon>
        <taxon>Tracheophyta</taxon>
        <taxon>Spermatophyta</taxon>
        <taxon>Magnoliopsida</taxon>
        <taxon>eudicotyledons</taxon>
        <taxon>Gunneridae</taxon>
        <taxon>Pentapetalae</taxon>
        <taxon>asterids</taxon>
        <taxon>campanulids</taxon>
        <taxon>Aquifoliales</taxon>
        <taxon>Aquifoliaceae</taxon>
        <taxon>Ilex</taxon>
    </lineage>
</organism>
<proteinExistence type="predicted"/>
<keyword evidence="1" id="KW-0472">Membrane</keyword>
<keyword evidence="3" id="KW-1185">Reference proteome</keyword>
<keyword evidence="1" id="KW-0812">Transmembrane</keyword>
<evidence type="ECO:0000313" key="3">
    <source>
        <dbReference type="Proteomes" id="UP001642360"/>
    </source>
</evidence>
<dbReference type="EMBL" id="CAUOFW020003286">
    <property type="protein sequence ID" value="CAK9159043.1"/>
    <property type="molecule type" value="Genomic_DNA"/>
</dbReference>
<dbReference type="AlphaFoldDB" id="A0ABC8SVY5"/>
<gene>
    <name evidence="2" type="ORF">ILEXP_LOCUS27721</name>
</gene>
<keyword evidence="1" id="KW-1133">Transmembrane helix</keyword>
<feature type="transmembrane region" description="Helical" evidence="1">
    <location>
        <begin position="12"/>
        <end position="29"/>
    </location>
</feature>
<evidence type="ECO:0000256" key="1">
    <source>
        <dbReference type="SAM" id="Phobius"/>
    </source>
</evidence>
<comment type="caution">
    <text evidence="2">The sequence shown here is derived from an EMBL/GenBank/DDBJ whole genome shotgun (WGS) entry which is preliminary data.</text>
</comment>
<dbReference type="Proteomes" id="UP001642360">
    <property type="component" value="Unassembled WGS sequence"/>
</dbReference>
<evidence type="ECO:0000313" key="2">
    <source>
        <dbReference type="EMBL" id="CAK9159043.1"/>
    </source>
</evidence>
<name>A0ABC8SVY5_9AQUA</name>
<dbReference type="PANTHER" id="PTHR28080:SF1">
    <property type="entry name" value="PEROXISOMAL BIOGENESIS FACTOR 3"/>
    <property type="match status" value="1"/>
</dbReference>